<dbReference type="InterPro" id="IPR052336">
    <property type="entry name" value="MlaD_Phospholipid_Transporter"/>
</dbReference>
<dbReference type="InterPro" id="IPR005693">
    <property type="entry name" value="Mce"/>
</dbReference>
<dbReference type="Pfam" id="PF02470">
    <property type="entry name" value="MlaD"/>
    <property type="match status" value="1"/>
</dbReference>
<dbReference type="RefSeq" id="WP_120331687.1">
    <property type="nucleotide sequence ID" value="NZ_RAQQ01000029.1"/>
</dbReference>
<feature type="domain" description="Mammalian cell entry C-terminal" evidence="3">
    <location>
        <begin position="115"/>
        <end position="284"/>
    </location>
</feature>
<comment type="caution">
    <text evidence="4">The sequence shown here is derived from an EMBL/GenBank/DDBJ whole genome shotgun (WGS) entry which is preliminary data.</text>
</comment>
<organism evidence="4 5">
    <name type="scientific">Micromonospora globbae</name>
    <dbReference type="NCBI Taxonomy" id="1894969"/>
    <lineage>
        <taxon>Bacteria</taxon>
        <taxon>Bacillati</taxon>
        <taxon>Actinomycetota</taxon>
        <taxon>Actinomycetes</taxon>
        <taxon>Micromonosporales</taxon>
        <taxon>Micromonosporaceae</taxon>
        <taxon>Micromonospora</taxon>
    </lineage>
</organism>
<feature type="compositionally biased region" description="Low complexity" evidence="1">
    <location>
        <begin position="369"/>
        <end position="389"/>
    </location>
</feature>
<sequence>MPHPIRGWRRPVAAATVLVTALAVGAVLWQRQEPQRRVVAYFTRAVGVYPGSDVRVLGVRVGEVEAVTPQGRVVRVTMRYDPAVAVPADAQAVIVPPSVVSDRYVQLTPAFTGGAALPDGAEIPVTRTAAPMEIDEIYQALDDFNRALGPQGANADGALSDLLAAGRANLDGNGDDLHETLDGLSRALDTLSDGRQDLFGSVANLQRFTTALARSDQQVRGFQQQLADVAEQLAGERDELAAALRNLAAALADVTAFVRSNRDELTGNVAALADVTGVLVRQQKAVIDILDVTPLALNNLALAYNPRSGTLDTRDNVMGPYDPAGFVCSLIVDQLPGTEVPETCRALAQTLHARGLPMTDQLRGLLKLPPGTRSTGSTPPANPPVSSSSGGAGPDLVPGGPGITRDLTLGGILRGAS</sequence>
<evidence type="ECO:0000259" key="3">
    <source>
        <dbReference type="Pfam" id="PF11887"/>
    </source>
</evidence>
<evidence type="ECO:0000313" key="4">
    <source>
        <dbReference type="EMBL" id="RKF23957.1"/>
    </source>
</evidence>
<dbReference type="NCBIfam" id="TIGR00996">
    <property type="entry name" value="Mtu_fam_mce"/>
    <property type="match status" value="1"/>
</dbReference>
<feature type="region of interest" description="Disordered" evidence="1">
    <location>
        <begin position="364"/>
        <end position="409"/>
    </location>
</feature>
<protein>
    <submittedName>
        <fullName evidence="4">MCE family protein</fullName>
    </submittedName>
</protein>
<dbReference type="EMBL" id="RAQQ01000029">
    <property type="protein sequence ID" value="RKF23957.1"/>
    <property type="molecule type" value="Genomic_DNA"/>
</dbReference>
<dbReference type="InterPro" id="IPR024516">
    <property type="entry name" value="Mce_C"/>
</dbReference>
<feature type="domain" description="Mce/MlaD" evidence="2">
    <location>
        <begin position="35"/>
        <end position="109"/>
    </location>
</feature>
<reference evidence="4 5" key="1">
    <citation type="journal article" date="2018" name="Int. J. Syst. Evol. Microbiol.">
        <title>Micromonospora globbae sp. nov., an endophytic actinomycete isolated from roots of Globba winitii C. H. Wright.</title>
        <authorList>
            <person name="Kuncharoen N."/>
            <person name="Pittayakhajonwut P."/>
            <person name="Tanasupawat S."/>
        </authorList>
    </citation>
    <scope>NUCLEOTIDE SEQUENCE [LARGE SCALE GENOMIC DNA]</scope>
    <source>
        <strain evidence="4 5">WPS1-2</strain>
    </source>
</reference>
<dbReference type="PANTHER" id="PTHR33371">
    <property type="entry name" value="INTERMEMBRANE PHOSPHOLIPID TRANSPORT SYSTEM BINDING PROTEIN MLAD-RELATED"/>
    <property type="match status" value="1"/>
</dbReference>
<dbReference type="Proteomes" id="UP000285744">
    <property type="component" value="Unassembled WGS sequence"/>
</dbReference>
<accession>A0A420ETF6</accession>
<dbReference type="InterPro" id="IPR003399">
    <property type="entry name" value="Mce/MlaD"/>
</dbReference>
<proteinExistence type="predicted"/>
<evidence type="ECO:0000259" key="2">
    <source>
        <dbReference type="Pfam" id="PF02470"/>
    </source>
</evidence>
<dbReference type="GO" id="GO:0005576">
    <property type="term" value="C:extracellular region"/>
    <property type="evidence" value="ECO:0007669"/>
    <property type="project" value="TreeGrafter"/>
</dbReference>
<dbReference type="PANTHER" id="PTHR33371:SF4">
    <property type="entry name" value="INTERMEMBRANE PHOSPHOLIPID TRANSPORT SYSTEM BINDING PROTEIN MLAD"/>
    <property type="match status" value="1"/>
</dbReference>
<name>A0A420ETF6_9ACTN</name>
<gene>
    <name evidence="4" type="ORF">D7I43_28535</name>
</gene>
<dbReference type="OrthoDB" id="4516955at2"/>
<dbReference type="AlphaFoldDB" id="A0A420ETF6"/>
<evidence type="ECO:0000256" key="1">
    <source>
        <dbReference type="SAM" id="MobiDB-lite"/>
    </source>
</evidence>
<evidence type="ECO:0000313" key="5">
    <source>
        <dbReference type="Proteomes" id="UP000285744"/>
    </source>
</evidence>
<dbReference type="Pfam" id="PF11887">
    <property type="entry name" value="Mce4_CUP1"/>
    <property type="match status" value="1"/>
</dbReference>